<keyword evidence="8" id="KW-1185">Reference proteome</keyword>
<sequence>MESLKHSFLMKYEFILFVLIALIVLFLSITTDGNFWNQGNLSSVLVSVSIVSIAAVGATLVIITSGIDISAGSVLGLTATVVALGGQHGLPLWLIIVSALATGCIAGFINGYLIAVHKVPAIIVTLGTLSIWRSAVFMLLGGSWGTDIPMEFSEWFIMTKLAGVPLIFWLVIVLVLVSGYMMNNRKWGRYIYALGNNEEATVFAGLPTKRLLVFIYVIAGLLVAVSALVSLGQSPIVQSSSGQGFELSVIAAVVIGGASISGGRGSIMGAFLGAILVELVRNAVILLHIQPFWTGVVMGVMIIIAVLVSLSRDKGGAN</sequence>
<evidence type="ECO:0000256" key="6">
    <source>
        <dbReference type="SAM" id="Phobius"/>
    </source>
</evidence>
<feature type="transmembrane region" description="Helical" evidence="6">
    <location>
        <begin position="92"/>
        <end position="114"/>
    </location>
</feature>
<feature type="transmembrane region" description="Helical" evidence="6">
    <location>
        <begin position="161"/>
        <end position="182"/>
    </location>
</feature>
<feature type="transmembrane region" description="Helical" evidence="6">
    <location>
        <begin position="121"/>
        <end position="141"/>
    </location>
</feature>
<feature type="transmembrane region" description="Helical" evidence="6">
    <location>
        <begin position="243"/>
        <end position="260"/>
    </location>
</feature>
<keyword evidence="3 6" id="KW-0812">Transmembrane</keyword>
<reference evidence="7 8" key="1">
    <citation type="submission" date="2014-12" db="EMBL/GenBank/DDBJ databases">
        <title>Draft genome sequence of Cohnella kolymensis strain B-2846.</title>
        <authorList>
            <person name="Karlyshev A.V."/>
            <person name="Kudryashova E.B."/>
        </authorList>
    </citation>
    <scope>NUCLEOTIDE SEQUENCE [LARGE SCALE GENOMIC DNA]</scope>
    <source>
        <strain evidence="7 8">VKM B-2846</strain>
    </source>
</reference>
<name>A0ABR5A0V4_9BACL</name>
<protein>
    <recommendedName>
        <fullName evidence="9">Sugar ABC transporter permease</fullName>
    </recommendedName>
</protein>
<feature type="transmembrane region" description="Helical" evidence="6">
    <location>
        <begin position="12"/>
        <end position="29"/>
    </location>
</feature>
<feature type="transmembrane region" description="Helical" evidence="6">
    <location>
        <begin position="211"/>
        <end position="231"/>
    </location>
</feature>
<comment type="subcellular location">
    <subcellularLocation>
        <location evidence="1">Cell membrane</location>
        <topology evidence="1">Multi-pass membrane protein</topology>
    </subcellularLocation>
</comment>
<evidence type="ECO:0000313" key="7">
    <source>
        <dbReference type="EMBL" id="KIL34699.1"/>
    </source>
</evidence>
<dbReference type="Pfam" id="PF02653">
    <property type="entry name" value="BPD_transp_2"/>
    <property type="match status" value="1"/>
</dbReference>
<proteinExistence type="predicted"/>
<evidence type="ECO:0000256" key="2">
    <source>
        <dbReference type="ARBA" id="ARBA00022475"/>
    </source>
</evidence>
<keyword evidence="4 6" id="KW-1133">Transmembrane helix</keyword>
<keyword evidence="5 6" id="KW-0472">Membrane</keyword>
<dbReference type="CDD" id="cd06579">
    <property type="entry name" value="TM_PBP1_transp_AraH_like"/>
    <property type="match status" value="1"/>
</dbReference>
<evidence type="ECO:0000256" key="3">
    <source>
        <dbReference type="ARBA" id="ARBA00022692"/>
    </source>
</evidence>
<evidence type="ECO:0000256" key="5">
    <source>
        <dbReference type="ARBA" id="ARBA00023136"/>
    </source>
</evidence>
<evidence type="ECO:0008006" key="9">
    <source>
        <dbReference type="Google" id="ProtNLM"/>
    </source>
</evidence>
<evidence type="ECO:0000256" key="1">
    <source>
        <dbReference type="ARBA" id="ARBA00004651"/>
    </source>
</evidence>
<dbReference type="PANTHER" id="PTHR32196:SF72">
    <property type="entry name" value="RIBOSE IMPORT PERMEASE PROTEIN RBSC"/>
    <property type="match status" value="1"/>
</dbReference>
<evidence type="ECO:0000256" key="4">
    <source>
        <dbReference type="ARBA" id="ARBA00022989"/>
    </source>
</evidence>
<accession>A0ABR5A0V4</accession>
<evidence type="ECO:0000313" key="8">
    <source>
        <dbReference type="Proteomes" id="UP000054526"/>
    </source>
</evidence>
<dbReference type="EMBL" id="JXAL01000027">
    <property type="protein sequence ID" value="KIL34699.1"/>
    <property type="molecule type" value="Genomic_DNA"/>
</dbReference>
<dbReference type="InterPro" id="IPR001851">
    <property type="entry name" value="ABC_transp_permease"/>
</dbReference>
<feature type="transmembrane region" description="Helical" evidence="6">
    <location>
        <begin position="41"/>
        <end position="62"/>
    </location>
</feature>
<gene>
    <name evidence="7" type="ORF">SD71_18145</name>
</gene>
<dbReference type="PANTHER" id="PTHR32196">
    <property type="entry name" value="ABC TRANSPORTER PERMEASE PROTEIN YPHD-RELATED-RELATED"/>
    <property type="match status" value="1"/>
</dbReference>
<feature type="transmembrane region" description="Helical" evidence="6">
    <location>
        <begin position="292"/>
        <end position="310"/>
    </location>
</feature>
<comment type="caution">
    <text evidence="7">The sequence shown here is derived from an EMBL/GenBank/DDBJ whole genome shotgun (WGS) entry which is preliminary data.</text>
</comment>
<keyword evidence="2" id="KW-1003">Cell membrane</keyword>
<dbReference type="Proteomes" id="UP000054526">
    <property type="component" value="Unassembled WGS sequence"/>
</dbReference>
<organism evidence="7 8">
    <name type="scientific">Cohnella kolymensis</name>
    <dbReference type="NCBI Taxonomy" id="1590652"/>
    <lineage>
        <taxon>Bacteria</taxon>
        <taxon>Bacillati</taxon>
        <taxon>Bacillota</taxon>
        <taxon>Bacilli</taxon>
        <taxon>Bacillales</taxon>
        <taxon>Paenibacillaceae</taxon>
        <taxon>Cohnella</taxon>
    </lineage>
</organism>